<evidence type="ECO:0000313" key="3">
    <source>
        <dbReference type="Proteomes" id="UP001140230"/>
    </source>
</evidence>
<evidence type="ECO:0000256" key="1">
    <source>
        <dbReference type="SAM" id="Phobius"/>
    </source>
</evidence>
<sequence length="107" mass="11929">MTDNFAIERLASLLRAGYEIDHAGDDAITLRHPATRSLGFVYADGLTVLPGKKGEVRFYTDSPQDEFYAFVRNIPKPGWRRSVRIPEWLVSVGVCAFVALLTGWIAS</sequence>
<feature type="transmembrane region" description="Helical" evidence="1">
    <location>
        <begin position="88"/>
        <end position="106"/>
    </location>
</feature>
<keyword evidence="1" id="KW-0472">Membrane</keyword>
<dbReference type="EMBL" id="JANWTP010000008">
    <property type="protein sequence ID" value="MDC8637045.1"/>
    <property type="molecule type" value="Genomic_DNA"/>
</dbReference>
<accession>A0A9X3YYN5</accession>
<dbReference type="RefSeq" id="WP_273663577.1">
    <property type="nucleotide sequence ID" value="NZ_CP168178.1"/>
</dbReference>
<reference evidence="2" key="2">
    <citation type="submission" date="2022-08" db="EMBL/GenBank/DDBJ databases">
        <authorList>
            <person name="Iruegas-Bocardo F."/>
            <person name="Weisberg A.J."/>
            <person name="Riutta E.R."/>
            <person name="Kilday K."/>
            <person name="Bonkowski J.C."/>
            <person name="Creswell T."/>
            <person name="Daughtrey M.L."/>
            <person name="Rane K."/>
            <person name="Grunwald N.J."/>
            <person name="Chang J.H."/>
            <person name="Putnam M.L."/>
        </authorList>
    </citation>
    <scope>NUCLEOTIDE SEQUENCE</scope>
    <source>
        <strain evidence="2">22-338</strain>
    </source>
</reference>
<comment type="caution">
    <text evidence="2">The sequence shown here is derived from an EMBL/GenBank/DDBJ whole genome shotgun (WGS) entry which is preliminary data.</text>
</comment>
<keyword evidence="1" id="KW-1133">Transmembrane helix</keyword>
<proteinExistence type="predicted"/>
<organism evidence="2 3">
    <name type="scientific">Xanthomonas hortorum pv. hederae</name>
    <dbReference type="NCBI Taxonomy" id="453603"/>
    <lineage>
        <taxon>Bacteria</taxon>
        <taxon>Pseudomonadati</taxon>
        <taxon>Pseudomonadota</taxon>
        <taxon>Gammaproteobacteria</taxon>
        <taxon>Lysobacterales</taxon>
        <taxon>Lysobacteraceae</taxon>
        <taxon>Xanthomonas</taxon>
    </lineage>
</organism>
<gene>
    <name evidence="2" type="ORF">NY667_04300</name>
</gene>
<dbReference type="Proteomes" id="UP001140230">
    <property type="component" value="Unassembled WGS sequence"/>
</dbReference>
<dbReference type="AlphaFoldDB" id="A0A9X3YYN5"/>
<reference evidence="2" key="1">
    <citation type="journal article" date="2022" name="Phytopathology">
        <title>Whole genome sequencing-based tracing of a 2022 introduction and outbreak of Xanthomonas hortorum pv. pelargonii.</title>
        <authorList>
            <person name="Iruegas Bocardo F."/>
            <person name="Weisberg A.J."/>
            <person name="Riutta E.R."/>
            <person name="Kilday K.B."/>
            <person name="Bonkowski J.C."/>
            <person name="Creswell T.C."/>
            <person name="Daughtrey M."/>
            <person name="Rane K.K."/>
            <person name="Grunwald N.J."/>
            <person name="Chang J.H."/>
            <person name="Putnam M."/>
        </authorList>
    </citation>
    <scope>NUCLEOTIDE SEQUENCE</scope>
    <source>
        <strain evidence="2">22-338</strain>
    </source>
</reference>
<evidence type="ECO:0000313" key="2">
    <source>
        <dbReference type="EMBL" id="MDC8637045.1"/>
    </source>
</evidence>
<keyword evidence="1" id="KW-0812">Transmembrane</keyword>
<name>A0A9X3YYN5_9XANT</name>
<protein>
    <submittedName>
        <fullName evidence="2">Uncharacterized protein</fullName>
    </submittedName>
</protein>